<feature type="compositionally biased region" description="Low complexity" evidence="1">
    <location>
        <begin position="596"/>
        <end position="612"/>
    </location>
</feature>
<accession>A0ABN9RPW6</accession>
<gene>
    <name evidence="2" type="ORF">PCOR1329_LOCUS22029</name>
</gene>
<dbReference type="Proteomes" id="UP001189429">
    <property type="component" value="Unassembled WGS sequence"/>
</dbReference>
<feature type="region of interest" description="Disordered" evidence="1">
    <location>
        <begin position="1040"/>
        <end position="1069"/>
    </location>
</feature>
<comment type="caution">
    <text evidence="2">The sequence shown here is derived from an EMBL/GenBank/DDBJ whole genome shotgun (WGS) entry which is preliminary data.</text>
</comment>
<evidence type="ECO:0000313" key="3">
    <source>
        <dbReference type="Proteomes" id="UP001189429"/>
    </source>
</evidence>
<sequence length="1286" mass="139536">MTAQANVQQFSDEMKDAWEVVNKHFDPEEILGSVVADVVSKHAVRASQHELPCAMSMMAGCISMANGGGVSVFPNSPLPLMMAVPNTNYPQTRKSAITAAAAMLGRAMDKRANKRARAAMGPGAKAKTSALAKFTEAAFWEGCAPDFQQVHVPAKRSEEQGAPDPEPDDDDLARTNHGTLLNLDEAYKMLRMLGMIADAGSKKDSLEVTDLASDFNRLFQTGVAAYTAKTAGSFGQETRASVCLGVAGNAHPAITVPMERGDLDNHRVAVRERWIILTAPVVEPHAPLPDDSVVPSVSPKWSWPELMSTRVEPLGFPPGADVPEIAANTLPRARDVPHSDAVAHESQSGDEYLPGVEGYYVQFADGTESRIRFKRVSGKWCPTFRVPNRDAPVLANESMDSIAARVLDMFETPGIQLGFSKKGLLALRGFHAIFNARRAQARNADRVSLSARLGIAPWHLAMLSAGLAILEEVPAAQGVPEEVDEGIRGPRCPDFIEDARVVRAHRLLAVLDAIRSCWRTKGGADTPEERLRRAEVAEEQACLQQVRGPPVASDGAAEAGFLDYAPSQTQPGREPRAEASAAAAAEPSGGAGEGGSQVAPAASAPAARGASGAPQCLLPAGADVPAMDVGFGVGGASVQTPIPSMTMVPDRQLIQRVLLRGEAPASLRKVRDAVKMKPDGSSAQVTKPMGLKSDQCTIVAKGWVAERDRGAAVRLRLPNPEDGTAVAKYHNLLMKCCRDTNAREDAAGCFPLASTPGRLRGRAALRREPARSREGILLLVGGWKKIVHFPKRCHNVRCGRKYRAAWYNYIQIGTSRHWHCHDGDPLCFFLNSTIGFSFDWLRQFHCRLVYQRVSFTSEAQVHLRIARMRGVASLVPTRSDDYMAKVWILWRVLVRAHARAVQSGADPVDSVGSIDLASPAPDILRGIGPWYHGAMEAQRARQFHAGEKDATLLVMDGNQKLRRRVCGYPHCERAHSKSLGLGMWRCCSEAPAQQPGKRKRSGARGSDAAEGGEPPPPHGGDAVEDGEPLLLARRQVARCPAHASATGLPGPRARSYDIPSHRQKSALTDSGRPVFELMVRNKLFRLRQKHAAAHRQQNAWLPADQLNAAAVHAYLPTIAVSGNLSQHSEEQALGQSSCKTHKEDIKTKRMTARSGGWLFAISASGCIVHLDEFMGAESITQRYMFVARCCDILPGLEVLVHDDACHLFRFALLRDGQSDMATNISKLRYITDPFHSKGHVWNWCSENCAPTLPGNAARLAGVNANACEHRFRDLGHYRENVNAMGK</sequence>
<feature type="region of interest" description="Disordered" evidence="1">
    <location>
        <begin position="990"/>
        <end position="1025"/>
    </location>
</feature>
<name>A0ABN9RPW6_9DINO</name>
<reference evidence="2" key="1">
    <citation type="submission" date="2023-10" db="EMBL/GenBank/DDBJ databases">
        <authorList>
            <person name="Chen Y."/>
            <person name="Shah S."/>
            <person name="Dougan E. K."/>
            <person name="Thang M."/>
            <person name="Chan C."/>
        </authorList>
    </citation>
    <scope>NUCLEOTIDE SEQUENCE [LARGE SCALE GENOMIC DNA]</scope>
</reference>
<keyword evidence="3" id="KW-1185">Reference proteome</keyword>
<feature type="region of interest" description="Disordered" evidence="1">
    <location>
        <begin position="565"/>
        <end position="612"/>
    </location>
</feature>
<evidence type="ECO:0000313" key="2">
    <source>
        <dbReference type="EMBL" id="CAK0820270.1"/>
    </source>
</evidence>
<organism evidence="2 3">
    <name type="scientific">Prorocentrum cordatum</name>
    <dbReference type="NCBI Taxonomy" id="2364126"/>
    <lineage>
        <taxon>Eukaryota</taxon>
        <taxon>Sar</taxon>
        <taxon>Alveolata</taxon>
        <taxon>Dinophyceae</taxon>
        <taxon>Prorocentrales</taxon>
        <taxon>Prorocentraceae</taxon>
        <taxon>Prorocentrum</taxon>
    </lineage>
</organism>
<evidence type="ECO:0000256" key="1">
    <source>
        <dbReference type="SAM" id="MobiDB-lite"/>
    </source>
</evidence>
<feature type="region of interest" description="Disordered" evidence="1">
    <location>
        <begin position="154"/>
        <end position="175"/>
    </location>
</feature>
<feature type="non-terminal residue" evidence="2">
    <location>
        <position position="1286"/>
    </location>
</feature>
<protein>
    <submittedName>
        <fullName evidence="2">Uncharacterized protein</fullName>
    </submittedName>
</protein>
<proteinExistence type="predicted"/>
<feature type="compositionally biased region" description="Low complexity" evidence="1">
    <location>
        <begin position="578"/>
        <end position="588"/>
    </location>
</feature>
<dbReference type="EMBL" id="CAUYUJ010007313">
    <property type="protein sequence ID" value="CAK0820270.1"/>
    <property type="molecule type" value="Genomic_DNA"/>
</dbReference>